<dbReference type="Proteomes" id="UP000030693">
    <property type="component" value="Unassembled WGS sequence"/>
</dbReference>
<dbReference type="InterPro" id="IPR036277">
    <property type="entry name" value="SMC_hinge_sf"/>
</dbReference>
<comment type="subcellular location">
    <subcellularLocation>
        <location evidence="1 11">Nucleus</location>
    </subcellularLocation>
</comment>
<keyword evidence="4" id="KW-0547">Nucleotide-binding</keyword>
<dbReference type="InterPro" id="IPR024704">
    <property type="entry name" value="SMC"/>
</dbReference>
<name>A0A058Z2I3_FONAL</name>
<dbReference type="Gene3D" id="3.40.50.300">
    <property type="entry name" value="P-loop containing nucleotide triphosphate hydrolases"/>
    <property type="match status" value="2"/>
</dbReference>
<proteinExistence type="inferred from homology"/>
<keyword evidence="9 11" id="KW-0539">Nucleus</keyword>
<evidence type="ECO:0000256" key="4">
    <source>
        <dbReference type="ARBA" id="ARBA00022741"/>
    </source>
</evidence>
<keyword evidence="6" id="KW-0067">ATP-binding</keyword>
<dbReference type="InterPro" id="IPR027120">
    <property type="entry name" value="Smc2_ABC"/>
</dbReference>
<dbReference type="GO" id="GO:0051301">
    <property type="term" value="P:cell division"/>
    <property type="evidence" value="ECO:0007669"/>
    <property type="project" value="UniProtKB-KW"/>
</dbReference>
<evidence type="ECO:0000256" key="2">
    <source>
        <dbReference type="ARBA" id="ARBA00005231"/>
    </source>
</evidence>
<organism evidence="15">
    <name type="scientific">Fonticula alba</name>
    <name type="common">Slime mold</name>
    <dbReference type="NCBI Taxonomy" id="691883"/>
    <lineage>
        <taxon>Eukaryota</taxon>
        <taxon>Rotosphaerida</taxon>
        <taxon>Fonticulaceae</taxon>
        <taxon>Fonticula</taxon>
    </lineage>
</organism>
<dbReference type="STRING" id="691883.A0A058Z2I3"/>
<gene>
    <name evidence="15" type="ORF">H696_05268</name>
</gene>
<feature type="compositionally biased region" description="Low complexity" evidence="13">
    <location>
        <begin position="1202"/>
        <end position="1234"/>
    </location>
</feature>
<dbReference type="AlphaFoldDB" id="A0A058Z2I3"/>
<dbReference type="InterPro" id="IPR027417">
    <property type="entry name" value="P-loop_NTPase"/>
</dbReference>
<evidence type="ECO:0000256" key="13">
    <source>
        <dbReference type="SAM" id="MobiDB-lite"/>
    </source>
</evidence>
<dbReference type="Gene3D" id="1.10.287.1490">
    <property type="match status" value="1"/>
</dbReference>
<keyword evidence="16" id="KW-1185">Reference proteome</keyword>
<dbReference type="Gene3D" id="1.20.1060.20">
    <property type="match status" value="1"/>
</dbReference>
<accession>A0A058Z2I3</accession>
<keyword evidence="7 12" id="KW-0175">Coiled coil</keyword>
<dbReference type="GO" id="GO:0005694">
    <property type="term" value="C:chromosome"/>
    <property type="evidence" value="ECO:0007669"/>
    <property type="project" value="InterPro"/>
</dbReference>
<dbReference type="PROSITE" id="PS00221">
    <property type="entry name" value="MIP"/>
    <property type="match status" value="1"/>
</dbReference>
<evidence type="ECO:0000256" key="6">
    <source>
        <dbReference type="ARBA" id="ARBA00022840"/>
    </source>
</evidence>
<dbReference type="PIRSF" id="PIRSF005719">
    <property type="entry name" value="SMC"/>
    <property type="match status" value="1"/>
</dbReference>
<evidence type="ECO:0000313" key="15">
    <source>
        <dbReference type="EMBL" id="KCV68351.1"/>
    </source>
</evidence>
<dbReference type="OMA" id="THNKIAM"/>
<dbReference type="eggNOG" id="KOG0933">
    <property type="taxonomic scope" value="Eukaryota"/>
</dbReference>
<evidence type="ECO:0000256" key="12">
    <source>
        <dbReference type="SAM" id="Coils"/>
    </source>
</evidence>
<dbReference type="GeneID" id="20529993"/>
<dbReference type="RefSeq" id="XP_009497405.1">
    <property type="nucleotide sequence ID" value="XM_009499130.1"/>
</dbReference>
<keyword evidence="8" id="KW-0226">DNA condensation</keyword>
<comment type="similarity">
    <text evidence="2">Belongs to the SMC family. SMC2 subfamily.</text>
</comment>
<evidence type="ECO:0000259" key="14">
    <source>
        <dbReference type="SMART" id="SM00968"/>
    </source>
</evidence>
<dbReference type="InterPro" id="IPR010935">
    <property type="entry name" value="SMC_hinge"/>
</dbReference>
<evidence type="ECO:0000256" key="3">
    <source>
        <dbReference type="ARBA" id="ARBA00022618"/>
    </source>
</evidence>
<feature type="region of interest" description="Disordered" evidence="13">
    <location>
        <begin position="1180"/>
        <end position="1234"/>
    </location>
</feature>
<dbReference type="Gene3D" id="3.30.70.1620">
    <property type="match status" value="1"/>
</dbReference>
<reference evidence="15" key="1">
    <citation type="submission" date="2013-04" db="EMBL/GenBank/DDBJ databases">
        <title>The Genome Sequence of Fonticula alba ATCC 38817.</title>
        <authorList>
            <consortium name="The Broad Institute Genomics Platform"/>
            <person name="Russ C."/>
            <person name="Cuomo C."/>
            <person name="Burger G."/>
            <person name="Gray M.W."/>
            <person name="Holland P.W.H."/>
            <person name="King N."/>
            <person name="Lang F.B.F."/>
            <person name="Roger A.J."/>
            <person name="Ruiz-Trillo I."/>
            <person name="Brown M."/>
            <person name="Walker B."/>
            <person name="Young S."/>
            <person name="Zeng Q."/>
            <person name="Gargeya S."/>
            <person name="Fitzgerald M."/>
            <person name="Haas B."/>
            <person name="Abouelleil A."/>
            <person name="Allen A.W."/>
            <person name="Alvarado L."/>
            <person name="Arachchi H.M."/>
            <person name="Berlin A.M."/>
            <person name="Chapman S.B."/>
            <person name="Gainer-Dewar J."/>
            <person name="Goldberg J."/>
            <person name="Griggs A."/>
            <person name="Gujja S."/>
            <person name="Hansen M."/>
            <person name="Howarth C."/>
            <person name="Imamovic A."/>
            <person name="Ireland A."/>
            <person name="Larimer J."/>
            <person name="McCowan C."/>
            <person name="Murphy C."/>
            <person name="Pearson M."/>
            <person name="Poon T.W."/>
            <person name="Priest M."/>
            <person name="Roberts A."/>
            <person name="Saif S."/>
            <person name="Shea T."/>
            <person name="Sisk P."/>
            <person name="Sykes S."/>
            <person name="Wortman J."/>
            <person name="Nusbaum C."/>
            <person name="Birren B."/>
        </authorList>
    </citation>
    <scope>NUCLEOTIDE SEQUENCE [LARGE SCALE GENOMIC DNA]</scope>
    <source>
        <strain evidence="15">ATCC 38817</strain>
    </source>
</reference>
<dbReference type="InterPro" id="IPR022357">
    <property type="entry name" value="MIP_CS"/>
</dbReference>
<dbReference type="SUPFAM" id="SSF52540">
    <property type="entry name" value="P-loop containing nucleoside triphosphate hydrolases"/>
    <property type="match status" value="1"/>
</dbReference>
<dbReference type="InterPro" id="IPR003395">
    <property type="entry name" value="RecF/RecN/SMC_N"/>
</dbReference>
<feature type="domain" description="SMC hinge" evidence="14">
    <location>
        <begin position="521"/>
        <end position="642"/>
    </location>
</feature>
<dbReference type="GO" id="GO:0005524">
    <property type="term" value="F:ATP binding"/>
    <property type="evidence" value="ECO:0007669"/>
    <property type="project" value="UniProtKB-KW"/>
</dbReference>
<evidence type="ECO:0000256" key="7">
    <source>
        <dbReference type="ARBA" id="ARBA00023054"/>
    </source>
</evidence>
<feature type="coiled-coil region" evidence="12">
    <location>
        <begin position="983"/>
        <end position="1014"/>
    </location>
</feature>
<dbReference type="GO" id="GO:0005634">
    <property type="term" value="C:nucleus"/>
    <property type="evidence" value="ECO:0007669"/>
    <property type="project" value="UniProtKB-SubCell"/>
</dbReference>
<dbReference type="OrthoDB" id="10255539at2759"/>
<keyword evidence="3" id="KW-0132">Cell division</keyword>
<evidence type="ECO:0000256" key="10">
    <source>
        <dbReference type="ARBA" id="ARBA00023306"/>
    </source>
</evidence>
<dbReference type="GO" id="GO:0016887">
    <property type="term" value="F:ATP hydrolysis activity"/>
    <property type="evidence" value="ECO:0007669"/>
    <property type="project" value="InterPro"/>
</dbReference>
<evidence type="ECO:0000313" key="16">
    <source>
        <dbReference type="Proteomes" id="UP000030693"/>
    </source>
</evidence>
<evidence type="ECO:0000256" key="11">
    <source>
        <dbReference type="PIRNR" id="PIRNR005719"/>
    </source>
</evidence>
<dbReference type="GO" id="GO:0030261">
    <property type="term" value="P:chromosome condensation"/>
    <property type="evidence" value="ECO:0007669"/>
    <property type="project" value="UniProtKB-KW"/>
</dbReference>
<dbReference type="SUPFAM" id="SSF75553">
    <property type="entry name" value="Smc hinge domain"/>
    <property type="match status" value="1"/>
</dbReference>
<feature type="coiled-coil region" evidence="12">
    <location>
        <begin position="684"/>
        <end position="940"/>
    </location>
</feature>
<evidence type="ECO:0000256" key="8">
    <source>
        <dbReference type="ARBA" id="ARBA00023067"/>
    </source>
</evidence>
<dbReference type="CDD" id="cd03273">
    <property type="entry name" value="ABC_SMC2_euk"/>
    <property type="match status" value="1"/>
</dbReference>
<dbReference type="Pfam" id="PF02463">
    <property type="entry name" value="SMC_N"/>
    <property type="match status" value="1"/>
</dbReference>
<evidence type="ECO:0000256" key="5">
    <source>
        <dbReference type="ARBA" id="ARBA00022776"/>
    </source>
</evidence>
<dbReference type="Pfam" id="PF06470">
    <property type="entry name" value="SMC_hinge"/>
    <property type="match status" value="1"/>
</dbReference>
<evidence type="ECO:0000256" key="1">
    <source>
        <dbReference type="ARBA" id="ARBA00004123"/>
    </source>
</evidence>
<keyword evidence="10" id="KW-0131">Cell cycle</keyword>
<dbReference type="PANTHER" id="PTHR43977">
    <property type="entry name" value="STRUCTURAL MAINTENANCE OF CHROMOSOMES PROTEIN 3"/>
    <property type="match status" value="1"/>
</dbReference>
<feature type="coiled-coil region" evidence="12">
    <location>
        <begin position="246"/>
        <end position="314"/>
    </location>
</feature>
<sequence length="1234" mass="135184">MYIREIIVDGFKSYATRTVIAGWDPAFNAITGLNGSGKSNILDSICFVLGISNLSHVRAGNLLALASRPGRAGNTNPAVTFASANPAPQHKPVGYESYPTITITRQIVINGRNKYLINGMNAQQKAVMNLFQSVQLNVNNPHFLIMQGRITKVLSMKAPEILSMIEEAAGTRMFEDKKDSAIRTMERKDKKLVEIQTLLSEEITPKLDKLRKERSAFLEFQKIESELERLQQLVVAHQYTTLFGKLHSLEQAAEEKTARRGALSAERATTQTRIDEAQAQASDLLRQKEGNQLLRELTETTERLSEGLVRLRTQVDLKRQTQAEEAAGLERSRGRLAVLDQQLAQADASDGRLAMLQARARAIVSELDEKNEAVRREDALLSTLATGVGGSDAGSSGFAERLQEAKQNAGLILSEKKQAETRLRHLGQELELKRSQLQAASASSQALTQRYAQACAELDAIKARLATVNFDPAHEQALQAQHQAAQEALAPLLQSSRQLTDNLLRAVQFQFADPVAGFDRSLVRGLVAELIRIPPENLHTATALEIAAGGRLYNVVIENEVVGQQLLRHGQLRRRYNFIPLNKVVPPGEQRDRTARAQHVTGQRARPAISLVFYDEAVSPAMKYVFGSTLVCDDAATAKQVSLDDPGIRLRSVTLDGDLYDPRGTLTGGSRQSGAATLAGLHQLQQLQQEVARHQAAADRASAGLQALRQASQDFRQLRQQLSLKEHEVALFREQLEQSPQGQLTKLLEGLEAEAATASREIEAAAGRHATVAAEVLRLETDLRDLESNREAKLQSIRQNLARLKQERDRLSQEHQALGGQVGVAQAEAEQARADRAELAAGIDTAAGQLATLGQELAALEADLQARTAEFEAESARLGAERAQVTRLNEDLRRLESVVKAGTDQLNELDLETRRVEHELQRLTRDRDEATQGVQRLEEAHPWISEQREHFGSPGGPFDFATNNPADARRRLEHLEASHNRLAKNVNRKVMTMLERVEREEQTLKNKLSIVVDDKGKIETTIGKLDVKKRETVLETWRAVNTEFGLIFGDLLPGNTARLDPTSSGDVSDGLEIKVNLGGVWKESLTELSGGQRSLVALSLILALLKYKPAPLYILDEIDAALDLSHTQNIGQLLKHRFHGAQFIVVSLKEGMFSNANVIFQTKFRDGTSTVLRFSSAATNGRAGAPGGAGPDGPAPLLTAQEGSQQGLSSSSSPSLSDGSSSSMVEMSASGSHD</sequence>
<keyword evidence="5" id="KW-0498">Mitosis</keyword>
<evidence type="ECO:0000256" key="9">
    <source>
        <dbReference type="ARBA" id="ARBA00023242"/>
    </source>
</evidence>
<dbReference type="EMBL" id="KB932209">
    <property type="protein sequence ID" value="KCV68351.1"/>
    <property type="molecule type" value="Genomic_DNA"/>
</dbReference>
<dbReference type="SMART" id="SM00968">
    <property type="entry name" value="SMC_hinge"/>
    <property type="match status" value="1"/>
</dbReference>
<feature type="coiled-coil region" evidence="12">
    <location>
        <begin position="402"/>
        <end position="436"/>
    </location>
</feature>
<protein>
    <recommendedName>
        <fullName evidence="11">Structural maintenance of chromosomes protein</fullName>
    </recommendedName>
</protein>